<evidence type="ECO:0000256" key="4">
    <source>
        <dbReference type="ARBA" id="ARBA00022833"/>
    </source>
</evidence>
<name>A0ABP6QQ33_9ACTN</name>
<evidence type="ECO:0000313" key="10">
    <source>
        <dbReference type="Proteomes" id="UP001500728"/>
    </source>
</evidence>
<evidence type="ECO:0000256" key="1">
    <source>
        <dbReference type="ARBA" id="ARBA00022670"/>
    </source>
</evidence>
<keyword evidence="1 6" id="KW-0645">Protease</keyword>
<gene>
    <name evidence="9" type="ORF">GCM10010469_01960</name>
</gene>
<keyword evidence="7" id="KW-0812">Transmembrane</keyword>
<evidence type="ECO:0000256" key="7">
    <source>
        <dbReference type="SAM" id="Phobius"/>
    </source>
</evidence>
<keyword evidence="5 6" id="KW-0482">Metalloprotease</keyword>
<comment type="caution">
    <text evidence="9">The sequence shown here is derived from an EMBL/GenBank/DDBJ whole genome shotgun (WGS) entry which is preliminary data.</text>
</comment>
<keyword evidence="2" id="KW-0479">Metal-binding</keyword>
<sequence>MRVAALLVGYASVLGVLGPVLLARAPWLGRAPRMGIWVWQALTATVILSVALAGLAVAVPTVPVSGGLAGMLQACVMALREQYAAPGGAAIAASGTVLALALVGRVGWCLASALFRARRARTRHAEVLAVVGSDRPDLGVTVLDDDRPAAYCLPGHGHRIVLTTAALAALEPPALKAVIAHERAHIRQRHHLVLAYAEALEWAFPRVALFAAAARETRRLVELAADDSATRRAGALTLAGALVELAGAGAPAASLAASGGHVAGRVRRLLGPQRPLHRAAVWAGVLGAAAVLALPLVLAAEPAMAATSMNACPLPDAPVAGAAPVAG</sequence>
<dbReference type="InterPro" id="IPR052173">
    <property type="entry name" value="Beta-lactam_resp_regulator"/>
</dbReference>
<keyword evidence="7" id="KW-0472">Membrane</keyword>
<evidence type="ECO:0000256" key="6">
    <source>
        <dbReference type="RuleBase" id="RU003983"/>
    </source>
</evidence>
<comment type="similarity">
    <text evidence="6">Belongs to the peptidase M48 family.</text>
</comment>
<dbReference type="InterPro" id="IPR001915">
    <property type="entry name" value="Peptidase_M48"/>
</dbReference>
<evidence type="ECO:0000313" key="9">
    <source>
        <dbReference type="EMBL" id="GAA3246202.1"/>
    </source>
</evidence>
<feature type="domain" description="Peptidase M48" evidence="8">
    <location>
        <begin position="128"/>
        <end position="208"/>
    </location>
</feature>
<feature type="transmembrane region" description="Helical" evidence="7">
    <location>
        <begin position="89"/>
        <end position="115"/>
    </location>
</feature>
<dbReference type="CDD" id="cd07326">
    <property type="entry name" value="M56_BlaR1_MecR1_like"/>
    <property type="match status" value="1"/>
</dbReference>
<keyword evidence="4 6" id="KW-0862">Zinc</keyword>
<dbReference type="PANTHER" id="PTHR34978:SF3">
    <property type="entry name" value="SLR0241 PROTEIN"/>
    <property type="match status" value="1"/>
</dbReference>
<protein>
    <submittedName>
        <fullName evidence="9">M56 family metallopeptidase</fullName>
    </submittedName>
</protein>
<evidence type="ECO:0000256" key="5">
    <source>
        <dbReference type="ARBA" id="ARBA00023049"/>
    </source>
</evidence>
<reference evidence="10" key="1">
    <citation type="journal article" date="2019" name="Int. J. Syst. Evol. Microbiol.">
        <title>The Global Catalogue of Microorganisms (GCM) 10K type strain sequencing project: providing services to taxonomists for standard genome sequencing and annotation.</title>
        <authorList>
            <consortium name="The Broad Institute Genomics Platform"/>
            <consortium name="The Broad Institute Genome Sequencing Center for Infectious Disease"/>
            <person name="Wu L."/>
            <person name="Ma J."/>
        </authorList>
    </citation>
    <scope>NUCLEOTIDE SEQUENCE [LARGE SCALE GENOMIC DNA]</scope>
    <source>
        <strain evidence="10">JCM 9381</strain>
    </source>
</reference>
<feature type="transmembrane region" description="Helical" evidence="7">
    <location>
        <begin position="37"/>
        <end position="59"/>
    </location>
</feature>
<dbReference type="PANTHER" id="PTHR34978">
    <property type="entry name" value="POSSIBLE SENSOR-TRANSDUCER PROTEIN BLAR"/>
    <property type="match status" value="1"/>
</dbReference>
<organism evidence="9 10">
    <name type="scientific">Streptomyces labedae</name>
    <dbReference type="NCBI Taxonomy" id="285569"/>
    <lineage>
        <taxon>Bacteria</taxon>
        <taxon>Bacillati</taxon>
        <taxon>Actinomycetota</taxon>
        <taxon>Actinomycetes</taxon>
        <taxon>Kitasatosporales</taxon>
        <taxon>Streptomycetaceae</taxon>
        <taxon>Streptomyces</taxon>
    </lineage>
</organism>
<feature type="transmembrane region" description="Helical" evidence="7">
    <location>
        <begin position="279"/>
        <end position="300"/>
    </location>
</feature>
<dbReference type="RefSeq" id="WP_346150498.1">
    <property type="nucleotide sequence ID" value="NZ_BAAAUW010000001.1"/>
</dbReference>
<accession>A0ABP6QQ33</accession>
<keyword evidence="10" id="KW-1185">Reference proteome</keyword>
<evidence type="ECO:0000259" key="8">
    <source>
        <dbReference type="Pfam" id="PF01435"/>
    </source>
</evidence>
<feature type="transmembrane region" description="Helical" evidence="7">
    <location>
        <begin position="6"/>
        <end position="25"/>
    </location>
</feature>
<dbReference type="Pfam" id="PF01435">
    <property type="entry name" value="Peptidase_M48"/>
    <property type="match status" value="1"/>
</dbReference>
<proteinExistence type="inferred from homology"/>
<dbReference type="Proteomes" id="UP001500728">
    <property type="component" value="Unassembled WGS sequence"/>
</dbReference>
<keyword evidence="3 6" id="KW-0378">Hydrolase</keyword>
<evidence type="ECO:0000256" key="2">
    <source>
        <dbReference type="ARBA" id="ARBA00022723"/>
    </source>
</evidence>
<evidence type="ECO:0000256" key="3">
    <source>
        <dbReference type="ARBA" id="ARBA00022801"/>
    </source>
</evidence>
<dbReference type="EMBL" id="BAAAUW010000001">
    <property type="protein sequence ID" value="GAA3246202.1"/>
    <property type="molecule type" value="Genomic_DNA"/>
</dbReference>
<keyword evidence="7" id="KW-1133">Transmembrane helix</keyword>
<dbReference type="Gene3D" id="3.30.2010.10">
    <property type="entry name" value="Metalloproteases ('zincins'), catalytic domain"/>
    <property type="match status" value="1"/>
</dbReference>
<comment type="cofactor">
    <cofactor evidence="6">
        <name>Zn(2+)</name>
        <dbReference type="ChEBI" id="CHEBI:29105"/>
    </cofactor>
    <text evidence="6">Binds 1 zinc ion per subunit.</text>
</comment>